<dbReference type="EMBL" id="MRZV01001213">
    <property type="protein sequence ID" value="PIK39677.1"/>
    <property type="molecule type" value="Genomic_DNA"/>
</dbReference>
<keyword evidence="4" id="KW-0804">Transcription</keyword>
<dbReference type="SMART" id="SM00338">
    <property type="entry name" value="BRLZ"/>
    <property type="match status" value="1"/>
</dbReference>
<organism evidence="8 9">
    <name type="scientific">Stichopus japonicus</name>
    <name type="common">Sea cucumber</name>
    <dbReference type="NCBI Taxonomy" id="307972"/>
    <lineage>
        <taxon>Eukaryota</taxon>
        <taxon>Metazoa</taxon>
        <taxon>Echinodermata</taxon>
        <taxon>Eleutherozoa</taxon>
        <taxon>Echinozoa</taxon>
        <taxon>Holothuroidea</taxon>
        <taxon>Aspidochirotacea</taxon>
        <taxon>Aspidochirotida</taxon>
        <taxon>Stichopodidae</taxon>
        <taxon>Apostichopus</taxon>
    </lineage>
</organism>
<dbReference type="InterPro" id="IPR046347">
    <property type="entry name" value="bZIP_sf"/>
</dbReference>
<keyword evidence="9" id="KW-1185">Reference proteome</keyword>
<dbReference type="GO" id="GO:0007623">
    <property type="term" value="P:circadian rhythm"/>
    <property type="evidence" value="ECO:0007669"/>
    <property type="project" value="TreeGrafter"/>
</dbReference>
<feature type="region of interest" description="Disordered" evidence="6">
    <location>
        <begin position="332"/>
        <end position="375"/>
    </location>
</feature>
<dbReference type="Proteomes" id="UP000230750">
    <property type="component" value="Unassembled WGS sequence"/>
</dbReference>
<feature type="domain" description="BZIP" evidence="7">
    <location>
        <begin position="66"/>
        <end position="129"/>
    </location>
</feature>
<evidence type="ECO:0000256" key="1">
    <source>
        <dbReference type="ARBA" id="ARBA00006079"/>
    </source>
</evidence>
<keyword evidence="2" id="KW-0805">Transcription regulation</keyword>
<evidence type="ECO:0000256" key="2">
    <source>
        <dbReference type="ARBA" id="ARBA00023015"/>
    </source>
</evidence>
<evidence type="ECO:0000313" key="9">
    <source>
        <dbReference type="Proteomes" id="UP000230750"/>
    </source>
</evidence>
<dbReference type="InterPro" id="IPR047229">
    <property type="entry name" value="NFIL3-like"/>
</dbReference>
<protein>
    <submittedName>
        <fullName evidence="8">Putative nuclear factor interleukin-3-regulated protein-like</fullName>
    </submittedName>
</protein>
<dbReference type="Pfam" id="PF07716">
    <property type="entry name" value="bZIP_2"/>
    <property type="match status" value="1"/>
</dbReference>
<dbReference type="AlphaFoldDB" id="A0A2G8JV77"/>
<dbReference type="OrthoDB" id="6151507at2759"/>
<feature type="compositionally biased region" description="Basic and acidic residues" evidence="6">
    <location>
        <begin position="411"/>
        <end position="428"/>
    </location>
</feature>
<accession>A0A2G8JV77</accession>
<evidence type="ECO:0000259" key="7">
    <source>
        <dbReference type="PROSITE" id="PS50217"/>
    </source>
</evidence>
<gene>
    <name evidence="8" type="ORF">BSL78_23482</name>
</gene>
<dbReference type="STRING" id="307972.A0A2G8JV77"/>
<evidence type="ECO:0000256" key="6">
    <source>
        <dbReference type="SAM" id="MobiDB-lite"/>
    </source>
</evidence>
<evidence type="ECO:0000256" key="4">
    <source>
        <dbReference type="ARBA" id="ARBA00023163"/>
    </source>
</evidence>
<feature type="region of interest" description="Disordered" evidence="6">
    <location>
        <begin position="45"/>
        <end position="64"/>
    </location>
</feature>
<dbReference type="PANTHER" id="PTHR15284">
    <property type="entry name" value="NUCLEAR FACTOR INTERLEUKIN-3-REGULATED PROTEIN"/>
    <property type="match status" value="1"/>
</dbReference>
<evidence type="ECO:0000313" key="8">
    <source>
        <dbReference type="EMBL" id="PIK39677.1"/>
    </source>
</evidence>
<dbReference type="GO" id="GO:0003677">
    <property type="term" value="F:DNA binding"/>
    <property type="evidence" value="ECO:0007669"/>
    <property type="project" value="UniProtKB-KW"/>
</dbReference>
<proteinExistence type="inferred from homology"/>
<dbReference type="PROSITE" id="PS50217">
    <property type="entry name" value="BZIP"/>
    <property type="match status" value="1"/>
</dbReference>
<keyword evidence="5" id="KW-0539">Nucleus</keyword>
<reference evidence="8 9" key="1">
    <citation type="journal article" date="2017" name="PLoS Biol.">
        <title>The sea cucumber genome provides insights into morphological evolution and visceral regeneration.</title>
        <authorList>
            <person name="Zhang X."/>
            <person name="Sun L."/>
            <person name="Yuan J."/>
            <person name="Sun Y."/>
            <person name="Gao Y."/>
            <person name="Zhang L."/>
            <person name="Li S."/>
            <person name="Dai H."/>
            <person name="Hamel J.F."/>
            <person name="Liu C."/>
            <person name="Yu Y."/>
            <person name="Liu S."/>
            <person name="Lin W."/>
            <person name="Guo K."/>
            <person name="Jin S."/>
            <person name="Xu P."/>
            <person name="Storey K.B."/>
            <person name="Huan P."/>
            <person name="Zhang T."/>
            <person name="Zhou Y."/>
            <person name="Zhang J."/>
            <person name="Lin C."/>
            <person name="Li X."/>
            <person name="Xing L."/>
            <person name="Huo D."/>
            <person name="Sun M."/>
            <person name="Wang L."/>
            <person name="Mercier A."/>
            <person name="Li F."/>
            <person name="Yang H."/>
            <person name="Xiang J."/>
        </authorList>
    </citation>
    <scope>NUCLEOTIDE SEQUENCE [LARGE SCALE GENOMIC DNA]</scope>
    <source>
        <strain evidence="8">Shaxun</strain>
        <tissue evidence="8">Muscle</tissue>
    </source>
</reference>
<dbReference type="SUPFAM" id="SSF57959">
    <property type="entry name" value="Leucine zipper domain"/>
    <property type="match status" value="1"/>
</dbReference>
<dbReference type="Gene3D" id="1.20.5.170">
    <property type="match status" value="1"/>
</dbReference>
<evidence type="ECO:0000256" key="5">
    <source>
        <dbReference type="ARBA" id="ARBA00023242"/>
    </source>
</evidence>
<comment type="similarity">
    <text evidence="1">Belongs to the bZIP family. NFIL3 subfamily.</text>
</comment>
<dbReference type="GO" id="GO:0005634">
    <property type="term" value="C:nucleus"/>
    <property type="evidence" value="ECO:0007669"/>
    <property type="project" value="TreeGrafter"/>
</dbReference>
<dbReference type="FunFam" id="1.20.5.170:FF:000025">
    <property type="entry name" value="nuclear factor interleukin-3-regulated protein-like"/>
    <property type="match status" value="1"/>
</dbReference>
<comment type="caution">
    <text evidence="8">The sequence shown here is derived from an EMBL/GenBank/DDBJ whole genome shotgun (WGS) entry which is preliminary data.</text>
</comment>
<dbReference type="GO" id="GO:0003700">
    <property type="term" value="F:DNA-binding transcription factor activity"/>
    <property type="evidence" value="ECO:0007669"/>
    <property type="project" value="InterPro"/>
</dbReference>
<sequence>MLEQLPRDLAVLQMATPTKGTNVSFTSDVLKNHVGRVSSQEDYSEEMVSQSFSRRQRRMVPDESKDDAYWQRRNRNNEAAKISRQKRRMCDWALRLQLETLAHENAALKSDLHSLWYRFDRTNQLYVDLLGKHNQSARDMALLKSIITQSSHDGPQHDRDLSCNGNQVGNVHQHNQMLNASSPCVNQSFPALHPDSINASNIISSKYRVSNSMKNFVDVPPSAGDMLDITSTQLRPSTFDIDDAHELQSKCAFNNMLGMTPSKPMYKFVIPAKDQKSTLKDYDDIGKLCFHAGSDVRSEKIQGAAIIDSKPRIQFPSDINQSDGQKGFYINDAMSHLPKSPDNRRSENVLSSQKPENLTPAKPTIWKPSNEMQGLPVKLRAKKRKNAELHLYTGQTEPKGVGLPQLTSSSDTERLSSEGKEEKPKEDLNECVPIDLSMSISSINN</sequence>
<name>A0A2G8JV77_STIJA</name>
<evidence type="ECO:0000256" key="3">
    <source>
        <dbReference type="ARBA" id="ARBA00023125"/>
    </source>
</evidence>
<keyword evidence="3" id="KW-0238">DNA-binding</keyword>
<dbReference type="InterPro" id="IPR004827">
    <property type="entry name" value="bZIP"/>
</dbReference>
<feature type="region of interest" description="Disordered" evidence="6">
    <location>
        <begin position="391"/>
        <end position="445"/>
    </location>
</feature>
<dbReference type="PANTHER" id="PTHR15284:SF0">
    <property type="entry name" value="GH23983P"/>
    <property type="match status" value="1"/>
</dbReference>